<organism evidence="1 2">
    <name type="scientific">Desulforamulus profundi</name>
    <dbReference type="NCBI Taxonomy" id="1383067"/>
    <lineage>
        <taxon>Bacteria</taxon>
        <taxon>Bacillati</taxon>
        <taxon>Bacillota</taxon>
        <taxon>Clostridia</taxon>
        <taxon>Eubacteriales</taxon>
        <taxon>Peptococcaceae</taxon>
        <taxon>Desulforamulus</taxon>
    </lineage>
</organism>
<dbReference type="OrthoDB" id="9835941at2"/>
<name>A0A2C6MG25_9FIRM</name>
<dbReference type="RefSeq" id="WP_099082832.1">
    <property type="nucleotide sequence ID" value="NZ_AWQQ01000047.1"/>
</dbReference>
<protein>
    <submittedName>
        <fullName evidence="1">Uncharacterized protein</fullName>
    </submittedName>
</protein>
<proteinExistence type="predicted"/>
<accession>A0A2C6MG25</accession>
<keyword evidence="2" id="KW-1185">Reference proteome</keyword>
<comment type="caution">
    <text evidence="1">The sequence shown here is derived from an EMBL/GenBank/DDBJ whole genome shotgun (WGS) entry which is preliminary data.</text>
</comment>
<evidence type="ECO:0000313" key="1">
    <source>
        <dbReference type="EMBL" id="PHJ38634.1"/>
    </source>
</evidence>
<evidence type="ECO:0000313" key="2">
    <source>
        <dbReference type="Proteomes" id="UP000222564"/>
    </source>
</evidence>
<dbReference type="AlphaFoldDB" id="A0A2C6MG25"/>
<dbReference type="Proteomes" id="UP000222564">
    <property type="component" value="Unassembled WGS sequence"/>
</dbReference>
<dbReference type="EMBL" id="AWQQ01000047">
    <property type="protein sequence ID" value="PHJ38634.1"/>
    <property type="molecule type" value="Genomic_DNA"/>
</dbReference>
<reference evidence="1 2" key="1">
    <citation type="submission" date="2013-09" db="EMBL/GenBank/DDBJ databases">
        <title>Biodegradation of hydrocarbons in the deep terrestrial subsurface : characterization of a microbial consortium composed of two Desulfotomaculum species originating from a deep geological formation.</title>
        <authorList>
            <person name="Aullo T."/>
            <person name="Berlendis S."/>
            <person name="Lascourreges J.-F."/>
            <person name="Dessort D."/>
            <person name="Saint-Laurent S."/>
            <person name="Schraauwers B."/>
            <person name="Mas J."/>
            <person name="Magot M."/>
            <person name="Ranchou-Peyruse A."/>
        </authorList>
    </citation>
    <scope>NUCLEOTIDE SEQUENCE [LARGE SCALE GENOMIC DNA]</scope>
    <source>
        <strain evidence="1 2">Bs107</strain>
    </source>
</reference>
<sequence>MSKNNKTLNDFEIFKEMSSLIRENLISEAIKMNNTANFMDSEEFEKKIRCLSNWQIAEITKDIGLWHINRMLNVSYEDRERDKLKLRESGEIMEDLMSRIKRGH</sequence>
<gene>
    <name evidence="1" type="ORF">P378_08655</name>
</gene>